<evidence type="ECO:0000313" key="1">
    <source>
        <dbReference type="EMBL" id="ETJ33905.1"/>
    </source>
</evidence>
<proteinExistence type="predicted"/>
<name>W1XWT0_9ZZZZ</name>
<comment type="caution">
    <text evidence="1">The sequence shown here is derived from an EMBL/GenBank/DDBJ whole genome shotgun (WGS) entry which is preliminary data.</text>
</comment>
<accession>W1XWT0</accession>
<dbReference type="AlphaFoldDB" id="W1XWT0"/>
<dbReference type="EMBL" id="AZMM01011662">
    <property type="protein sequence ID" value="ETJ33905.1"/>
    <property type="molecule type" value="Genomic_DNA"/>
</dbReference>
<gene>
    <name evidence="1" type="ORF">Q604_UNBC11662G0001</name>
</gene>
<sequence>MGLCGGIKMKLPFQIDLNDKVVVITGAGGLIKKEISMMMKMHFQYLKI</sequence>
<organism evidence="1">
    <name type="scientific">human gut metagenome</name>
    <dbReference type="NCBI Taxonomy" id="408170"/>
    <lineage>
        <taxon>unclassified sequences</taxon>
        <taxon>metagenomes</taxon>
        <taxon>organismal metagenomes</taxon>
    </lineage>
</organism>
<reference evidence="1" key="1">
    <citation type="submission" date="2013-12" db="EMBL/GenBank/DDBJ databases">
        <title>A Varibaculum cambriense genome reconstructed from a premature infant gut community with otherwise low bacterial novelty that shifts toward anaerobic metabolism during the third week of life.</title>
        <authorList>
            <person name="Brown C.T."/>
            <person name="Sharon I."/>
            <person name="Thomas B.C."/>
            <person name="Castelle C.J."/>
            <person name="Morowitz M.J."/>
            <person name="Banfield J.F."/>
        </authorList>
    </citation>
    <scope>NUCLEOTIDE SEQUENCE</scope>
</reference>
<protein>
    <submittedName>
        <fullName evidence="1">Uncharacterized protein</fullName>
    </submittedName>
</protein>